<feature type="region of interest" description="Disordered" evidence="1">
    <location>
        <begin position="62"/>
        <end position="104"/>
    </location>
</feature>
<accession>F4QMU3</accession>
<keyword evidence="4" id="KW-1185">Reference proteome</keyword>
<dbReference type="RefSeq" id="WP_006273736.1">
    <property type="nucleotide sequence ID" value="NZ_GL883078.1"/>
</dbReference>
<name>F4QMU3_9CAUL</name>
<dbReference type="OrthoDB" id="9862246at2"/>
<evidence type="ECO:0000256" key="1">
    <source>
        <dbReference type="SAM" id="MobiDB-lite"/>
    </source>
</evidence>
<evidence type="ECO:0000313" key="4">
    <source>
        <dbReference type="Proteomes" id="UP000006512"/>
    </source>
</evidence>
<dbReference type="AlphaFoldDB" id="F4QMU3"/>
<evidence type="ECO:0000313" key="3">
    <source>
        <dbReference type="EMBL" id="EGF91534.1"/>
    </source>
</evidence>
<keyword evidence="2" id="KW-1133">Transmembrane helix</keyword>
<gene>
    <name evidence="3" type="ORF">ABI_29510</name>
</gene>
<sequence>MSTTRGSPLGRILVIILVIVLIIAGIWYFNKNNSTTIGEHVGEAIDAVPAAANKAIEEVKDSDTLSSVGENLEEAGENAGKGLEKAGKSTSSAVSKATDGDDRT</sequence>
<dbReference type="HOGENOM" id="CLU_2244389_0_0_5"/>
<evidence type="ECO:0000256" key="2">
    <source>
        <dbReference type="SAM" id="Phobius"/>
    </source>
</evidence>
<protein>
    <submittedName>
        <fullName evidence="3">Uncharacterized protein</fullName>
    </submittedName>
</protein>
<keyword evidence="2" id="KW-0472">Membrane</keyword>
<organism evidence="3 4">
    <name type="scientific">Asticcacaulis biprosthecium C19</name>
    <dbReference type="NCBI Taxonomy" id="715226"/>
    <lineage>
        <taxon>Bacteria</taxon>
        <taxon>Pseudomonadati</taxon>
        <taxon>Pseudomonadota</taxon>
        <taxon>Alphaproteobacteria</taxon>
        <taxon>Caulobacterales</taxon>
        <taxon>Caulobacteraceae</taxon>
        <taxon>Asticcacaulis</taxon>
    </lineage>
</organism>
<dbReference type="Proteomes" id="UP000006512">
    <property type="component" value="Unassembled WGS sequence"/>
</dbReference>
<reference evidence="4" key="1">
    <citation type="submission" date="2011-03" db="EMBL/GenBank/DDBJ databases">
        <title>Draft genome sequence of Brevundimonas diminuta.</title>
        <authorList>
            <person name="Brown P.J.B."/>
            <person name="Buechlein A."/>
            <person name="Hemmerich C."/>
            <person name="Brun Y.V."/>
        </authorList>
    </citation>
    <scope>NUCLEOTIDE SEQUENCE [LARGE SCALE GENOMIC DNA]</scope>
    <source>
        <strain evidence="4">C19</strain>
    </source>
</reference>
<feature type="transmembrane region" description="Helical" evidence="2">
    <location>
        <begin position="12"/>
        <end position="29"/>
    </location>
</feature>
<proteinExistence type="predicted"/>
<dbReference type="STRING" id="715226.ABI_29510"/>
<dbReference type="EMBL" id="GL883078">
    <property type="protein sequence ID" value="EGF91534.1"/>
    <property type="molecule type" value="Genomic_DNA"/>
</dbReference>
<keyword evidence="2" id="KW-0812">Transmembrane</keyword>